<dbReference type="Proteomes" id="UP001175226">
    <property type="component" value="Unassembled WGS sequence"/>
</dbReference>
<dbReference type="EMBL" id="JAUEPT010000011">
    <property type="protein sequence ID" value="KAK0447586.1"/>
    <property type="molecule type" value="Genomic_DNA"/>
</dbReference>
<comment type="caution">
    <text evidence="2">The sequence shown here is derived from an EMBL/GenBank/DDBJ whole genome shotgun (WGS) entry which is preliminary data.</text>
</comment>
<accession>A0AA39MUI8</accession>
<name>A0AA39MUI8_9AGAR</name>
<feature type="transmembrane region" description="Helical" evidence="1">
    <location>
        <begin position="92"/>
        <end position="110"/>
    </location>
</feature>
<reference evidence="2" key="1">
    <citation type="submission" date="2023-06" db="EMBL/GenBank/DDBJ databases">
        <authorList>
            <consortium name="Lawrence Berkeley National Laboratory"/>
            <person name="Ahrendt S."/>
            <person name="Sahu N."/>
            <person name="Indic B."/>
            <person name="Wong-Bajracharya J."/>
            <person name="Merenyi Z."/>
            <person name="Ke H.-M."/>
            <person name="Monk M."/>
            <person name="Kocsube S."/>
            <person name="Drula E."/>
            <person name="Lipzen A."/>
            <person name="Balint B."/>
            <person name="Henrissat B."/>
            <person name="Andreopoulos B."/>
            <person name="Martin F.M."/>
            <person name="Harder C.B."/>
            <person name="Rigling D."/>
            <person name="Ford K.L."/>
            <person name="Foster G.D."/>
            <person name="Pangilinan J."/>
            <person name="Papanicolaou A."/>
            <person name="Barry K."/>
            <person name="LaButti K."/>
            <person name="Viragh M."/>
            <person name="Koriabine M."/>
            <person name="Yan M."/>
            <person name="Riley R."/>
            <person name="Champramary S."/>
            <person name="Plett K.L."/>
            <person name="Tsai I.J."/>
            <person name="Slot J."/>
            <person name="Sipos G."/>
            <person name="Plett J."/>
            <person name="Nagy L.G."/>
            <person name="Grigoriev I.V."/>
        </authorList>
    </citation>
    <scope>NUCLEOTIDE SEQUENCE</scope>
    <source>
        <strain evidence="2">FPL87.14</strain>
    </source>
</reference>
<keyword evidence="1" id="KW-0812">Transmembrane</keyword>
<keyword evidence="3" id="KW-1185">Reference proteome</keyword>
<keyword evidence="1" id="KW-0472">Membrane</keyword>
<proteinExistence type="predicted"/>
<gene>
    <name evidence="2" type="ORF">EV421DRAFT_1733454</name>
</gene>
<dbReference type="AlphaFoldDB" id="A0AA39MUI8"/>
<protein>
    <submittedName>
        <fullName evidence="2">Uncharacterized protein</fullName>
    </submittedName>
</protein>
<keyword evidence="1" id="KW-1133">Transmembrane helix</keyword>
<evidence type="ECO:0000313" key="3">
    <source>
        <dbReference type="Proteomes" id="UP001175226"/>
    </source>
</evidence>
<evidence type="ECO:0000256" key="1">
    <source>
        <dbReference type="SAM" id="Phobius"/>
    </source>
</evidence>
<feature type="transmembrane region" description="Helical" evidence="1">
    <location>
        <begin position="122"/>
        <end position="139"/>
    </location>
</feature>
<organism evidence="2 3">
    <name type="scientific">Armillaria borealis</name>
    <dbReference type="NCBI Taxonomy" id="47425"/>
    <lineage>
        <taxon>Eukaryota</taxon>
        <taxon>Fungi</taxon>
        <taxon>Dikarya</taxon>
        <taxon>Basidiomycota</taxon>
        <taxon>Agaricomycotina</taxon>
        <taxon>Agaricomycetes</taxon>
        <taxon>Agaricomycetidae</taxon>
        <taxon>Agaricales</taxon>
        <taxon>Marasmiineae</taxon>
        <taxon>Physalacriaceae</taxon>
        <taxon>Armillaria</taxon>
    </lineage>
</organism>
<evidence type="ECO:0000313" key="2">
    <source>
        <dbReference type="EMBL" id="KAK0447586.1"/>
    </source>
</evidence>
<sequence length="140" mass="16686">MDEYLKVVIRTIEEDGLVEKSLILAMGIPTNYGKRSVDPESDCNRGQNMIVWKRRETYDRTKTQSEDSVQSQIGYEKGQERWLIRRLYECLFWVRMFPIFVVAINGKLCVDAMEVMIKRRRWKYVRVVYALFVLYSTWAA</sequence>